<dbReference type="Proteomes" id="UP001601059">
    <property type="component" value="Unassembled WGS sequence"/>
</dbReference>
<dbReference type="PIRSF" id="PIRSF032178">
    <property type="entry name" value="UCP032178"/>
    <property type="match status" value="1"/>
</dbReference>
<organism evidence="7 8">
    <name type="scientific">Cytobacillus spartinae</name>
    <dbReference type="NCBI Taxonomy" id="3299023"/>
    <lineage>
        <taxon>Bacteria</taxon>
        <taxon>Bacillati</taxon>
        <taxon>Bacillota</taxon>
        <taxon>Bacilli</taxon>
        <taxon>Bacillales</taxon>
        <taxon>Bacillaceae</taxon>
        <taxon>Cytobacillus</taxon>
    </lineage>
</organism>
<evidence type="ECO:0000256" key="1">
    <source>
        <dbReference type="ARBA" id="ARBA00004236"/>
    </source>
</evidence>
<comment type="subcellular location">
    <subcellularLocation>
        <location evidence="1">Cell membrane</location>
    </subcellularLocation>
</comment>
<keyword evidence="8" id="KW-1185">Reference proteome</keyword>
<sequence>MNIALTIIFMVVIGAIIGGFTNSLAIKMLFRPYKPIYIGSWKVPFTPGLIPKRRGELAEQLGKMVVNHLLTPESIQRKFLNKNFQDDMSLIVQKELDQFLNRDETLEEVFERFGLKDSGERIEAKLDAFIDKKYESLMEKYGEKPIKVILSQELIEKVNSKIPQISSYILSKGTDYFSSTEGELRIERMLNDFLNERSGMLGNMLQMFLGNVNLTDKIRPELIKFLNSEGTEELITTLLRKEWDKVLEWKIETVEEQFGKDHLRTMIKQYSRRFIRVDQFLQTPISVIAEPYKHEVVEKLVPNAVQMLGDWLSTRIEVLMERLHISEIVREQVETFSVERLEEMVLSISRSELKMITYLGALLGGLIGLFQGFVVLFL</sequence>
<dbReference type="InterPro" id="IPR016991">
    <property type="entry name" value="UCP032178"/>
</dbReference>
<dbReference type="Pfam" id="PF04286">
    <property type="entry name" value="DUF445"/>
    <property type="match status" value="1"/>
</dbReference>
<keyword evidence="4 6" id="KW-1133">Transmembrane helix</keyword>
<evidence type="ECO:0000256" key="2">
    <source>
        <dbReference type="ARBA" id="ARBA00008053"/>
    </source>
</evidence>
<dbReference type="InterPro" id="IPR007383">
    <property type="entry name" value="DUF445"/>
</dbReference>
<evidence type="ECO:0000313" key="8">
    <source>
        <dbReference type="Proteomes" id="UP001601059"/>
    </source>
</evidence>
<reference evidence="7 8" key="1">
    <citation type="submission" date="2024-08" db="EMBL/GenBank/DDBJ databases">
        <title>Two novel Cytobacillus novel species.</title>
        <authorList>
            <person name="Liu G."/>
        </authorList>
    </citation>
    <scope>NUCLEOTIDE SEQUENCE [LARGE SCALE GENOMIC DNA]</scope>
    <source>
        <strain evidence="7 8">FJAT-54145</strain>
    </source>
</reference>
<dbReference type="RefSeq" id="WP_389359175.1">
    <property type="nucleotide sequence ID" value="NZ_JBIACK010000002.1"/>
</dbReference>
<feature type="transmembrane region" description="Helical" evidence="6">
    <location>
        <begin position="6"/>
        <end position="26"/>
    </location>
</feature>
<keyword evidence="5 6" id="KW-0472">Membrane</keyword>
<protein>
    <submittedName>
        <fullName evidence="7">DUF445 domain-containing protein</fullName>
    </submittedName>
</protein>
<accession>A0ABW6KBA4</accession>
<name>A0ABW6KBA4_9BACI</name>
<evidence type="ECO:0000256" key="5">
    <source>
        <dbReference type="ARBA" id="ARBA00023136"/>
    </source>
</evidence>
<dbReference type="PANTHER" id="PTHR35791:SF1">
    <property type="entry name" value="UPF0754 MEMBRANE PROTEIN YHEB"/>
    <property type="match status" value="1"/>
</dbReference>
<comment type="similarity">
    <text evidence="2">Belongs to the UPF0754 family.</text>
</comment>
<gene>
    <name evidence="7" type="ORF">ACFYKX_06250</name>
</gene>
<evidence type="ECO:0000313" key="7">
    <source>
        <dbReference type="EMBL" id="MFE8700203.1"/>
    </source>
</evidence>
<dbReference type="EMBL" id="JBIACK010000002">
    <property type="protein sequence ID" value="MFE8700203.1"/>
    <property type="molecule type" value="Genomic_DNA"/>
</dbReference>
<keyword evidence="3 6" id="KW-0812">Transmembrane</keyword>
<feature type="transmembrane region" description="Helical" evidence="6">
    <location>
        <begin position="356"/>
        <end position="377"/>
    </location>
</feature>
<evidence type="ECO:0000256" key="6">
    <source>
        <dbReference type="SAM" id="Phobius"/>
    </source>
</evidence>
<proteinExistence type="inferred from homology"/>
<evidence type="ECO:0000256" key="3">
    <source>
        <dbReference type="ARBA" id="ARBA00022692"/>
    </source>
</evidence>
<comment type="caution">
    <text evidence="7">The sequence shown here is derived from an EMBL/GenBank/DDBJ whole genome shotgun (WGS) entry which is preliminary data.</text>
</comment>
<evidence type="ECO:0000256" key="4">
    <source>
        <dbReference type="ARBA" id="ARBA00022989"/>
    </source>
</evidence>
<dbReference type="PANTHER" id="PTHR35791">
    <property type="entry name" value="UPF0754 MEMBRANE PROTEIN YHEB"/>
    <property type="match status" value="1"/>
</dbReference>